<comment type="caution">
    <text evidence="1">The sequence shown here is derived from an EMBL/GenBank/DDBJ whole genome shotgun (WGS) entry which is preliminary data.</text>
</comment>
<name>A0A150J3X1_9EURY</name>
<dbReference type="EMBL" id="LNGC01000045">
    <property type="protein sequence ID" value="KYC51815.1"/>
    <property type="molecule type" value="Genomic_DNA"/>
</dbReference>
<gene>
    <name evidence="1" type="ORF">AMQ22_01146</name>
</gene>
<evidence type="ECO:0000313" key="1">
    <source>
        <dbReference type="EMBL" id="KYC51815.1"/>
    </source>
</evidence>
<protein>
    <submittedName>
        <fullName evidence="1">Uncharacterized protein</fullName>
    </submittedName>
</protein>
<dbReference type="Proteomes" id="UP000075398">
    <property type="component" value="Unassembled WGS sequence"/>
</dbReference>
<proteinExistence type="predicted"/>
<dbReference type="AlphaFoldDB" id="A0A150J3X1"/>
<organism evidence="1 2">
    <name type="scientific">Candidatus Methanofastidiosum methylothiophilum</name>
    <dbReference type="NCBI Taxonomy" id="1705564"/>
    <lineage>
        <taxon>Archaea</taxon>
        <taxon>Methanobacteriati</taxon>
        <taxon>Methanobacteriota</taxon>
        <taxon>Stenosarchaea group</taxon>
        <taxon>Candidatus Methanofastidiosia</taxon>
        <taxon>Candidatus Methanofastidiosales</taxon>
        <taxon>Candidatus Methanofastidiosaceae</taxon>
        <taxon>Candidatus Methanofastidiosum</taxon>
    </lineage>
</organism>
<evidence type="ECO:0000313" key="2">
    <source>
        <dbReference type="Proteomes" id="UP000075398"/>
    </source>
</evidence>
<reference evidence="1 2" key="1">
    <citation type="journal article" date="2016" name="ISME J.">
        <title>Chasing the elusive Euryarchaeota class WSA2: genomes reveal a uniquely fastidious methyl-reducing methanogen.</title>
        <authorList>
            <person name="Nobu M.K."/>
            <person name="Narihiro T."/>
            <person name="Kuroda K."/>
            <person name="Mei R."/>
            <person name="Liu W.T."/>
        </authorList>
    </citation>
    <scope>NUCLEOTIDE SEQUENCE [LARGE SCALE GENOMIC DNA]</scope>
    <source>
        <strain evidence="1">U1lsi0528_Bin055</strain>
    </source>
</reference>
<sequence length="184" mass="20943">MINMGIEEDILRRLKSVNGVIDAFVLKQEDIDKIREYEIQAEKNKAAGGMMDFINEGVWEVLSKSSVFLIFIDETFSDRKHGQSLTLMKDPSGNILGKLLRKDEIPTYQKRNDVIFMGEDFIIFTNVKTQGKPYFVIPAQEVEELKDLKGISASLCIPTDLFFKEKYNMKGENLGTVIIGIDKP</sequence>
<accession>A0A150J3X1</accession>
<dbReference type="STRING" id="1705564.APG08_00637"/>